<feature type="transmembrane region" description="Helical" evidence="3">
    <location>
        <begin position="103"/>
        <end position="124"/>
    </location>
</feature>
<protein>
    <submittedName>
        <fullName evidence="6">AMP-binding protein</fullName>
    </submittedName>
</protein>
<gene>
    <name evidence="6" type="ORF">FGK64_11975</name>
</gene>
<dbReference type="RefSeq" id="WP_138864008.1">
    <property type="nucleotide sequence ID" value="NZ_VCPC01000002.1"/>
</dbReference>
<dbReference type="PANTHER" id="PTHR43201">
    <property type="entry name" value="ACYL-COA SYNTHETASE"/>
    <property type="match status" value="1"/>
</dbReference>
<sequence length="567" mass="61354">MSIDAAVAHLLATDPRFAVEPVRIRGVDYTAFSNIPPHTRALLERAAEVQSANGDPFLVFGEERYTYEEFCRHINVLSGVLSSRFGVEKGQPVAIAMRNCPELLMLMMAITSMGAVAVFLNAWWTTEELDYAIQDSAARIVFADGLRSERLAPLVDQLDLAVIGVRDADSTGPLSFSGLMNGAQPFDETVEIDTDDDMAIMYSSGTTGQPKGVVQTHRGAMNAVYTWLMQAEIAALVEPPEPDAPAPLRPSFLVVTPLFHVTATHPVFLLGIAAGAKLVVMEKWDADHAVELIEREQITRLVGVPTQSADLMVAAARMNTSLNSLTFIGAGGAKRPAAQVPDLVARFPGAQIATGWGMTETNANGIGLVGREYHDRPNVAGRLYPPVQELRFLDDAGNQVSPGTVGEITVKSPCNMRCYLNKPEATAEVMQDGWLRTGDLGSIDEFGVVTISDRKKNIVIRGGENIACLDVEGAVHRHPAVAEACAFAVPDDRLGEVVGVGVVLKPGATLEPEALQRFLGDHIARFKIPEHIWLLEGTLPRGTTDKLDRRALRSMCLNKQAEGPEFT</sequence>
<keyword evidence="3" id="KW-0472">Membrane</keyword>
<reference evidence="6 7" key="1">
    <citation type="submission" date="2019-05" db="EMBL/GenBank/DDBJ databases">
        <title>Marivita sp. nov. isolated from sea sediment.</title>
        <authorList>
            <person name="Kim W."/>
        </authorList>
    </citation>
    <scope>NUCLEOTIDE SEQUENCE [LARGE SCALE GENOMIC DNA]</scope>
    <source>
        <strain evidence="6 7">CAU 1492</strain>
    </source>
</reference>
<keyword evidence="3" id="KW-1133">Transmembrane helix</keyword>
<proteinExistence type="inferred from homology"/>
<name>A0ABY2XAP9_9RHOB</name>
<feature type="domain" description="AMP-binding enzyme C-terminal" evidence="5">
    <location>
        <begin position="471"/>
        <end position="543"/>
    </location>
</feature>
<keyword evidence="2" id="KW-0436">Ligase</keyword>
<dbReference type="Gene3D" id="3.40.50.12780">
    <property type="entry name" value="N-terminal domain of ligase-like"/>
    <property type="match status" value="1"/>
</dbReference>
<dbReference type="InterPro" id="IPR025110">
    <property type="entry name" value="AMP-bd_C"/>
</dbReference>
<evidence type="ECO:0000256" key="2">
    <source>
        <dbReference type="ARBA" id="ARBA00022598"/>
    </source>
</evidence>
<comment type="similarity">
    <text evidence="1">Belongs to the ATP-dependent AMP-binding enzyme family.</text>
</comment>
<dbReference type="SUPFAM" id="SSF56801">
    <property type="entry name" value="Acetyl-CoA synthetase-like"/>
    <property type="match status" value="1"/>
</dbReference>
<keyword evidence="3" id="KW-0812">Transmembrane</keyword>
<keyword evidence="7" id="KW-1185">Reference proteome</keyword>
<dbReference type="EMBL" id="VCPC01000002">
    <property type="protein sequence ID" value="TMV13453.1"/>
    <property type="molecule type" value="Genomic_DNA"/>
</dbReference>
<comment type="caution">
    <text evidence="6">The sequence shown here is derived from an EMBL/GenBank/DDBJ whole genome shotgun (WGS) entry which is preliminary data.</text>
</comment>
<evidence type="ECO:0000256" key="3">
    <source>
        <dbReference type="SAM" id="Phobius"/>
    </source>
</evidence>
<dbReference type="InterPro" id="IPR000873">
    <property type="entry name" value="AMP-dep_synth/lig_dom"/>
</dbReference>
<evidence type="ECO:0000256" key="1">
    <source>
        <dbReference type="ARBA" id="ARBA00006432"/>
    </source>
</evidence>
<dbReference type="PANTHER" id="PTHR43201:SF5">
    <property type="entry name" value="MEDIUM-CHAIN ACYL-COA LIGASE ACSF2, MITOCHONDRIAL"/>
    <property type="match status" value="1"/>
</dbReference>
<evidence type="ECO:0000313" key="7">
    <source>
        <dbReference type="Proteomes" id="UP001191082"/>
    </source>
</evidence>
<dbReference type="InterPro" id="IPR020845">
    <property type="entry name" value="AMP-binding_CS"/>
</dbReference>
<organism evidence="6 7">
    <name type="scientific">Arenibacterium halophilum</name>
    <dbReference type="NCBI Taxonomy" id="2583821"/>
    <lineage>
        <taxon>Bacteria</taxon>
        <taxon>Pseudomonadati</taxon>
        <taxon>Pseudomonadota</taxon>
        <taxon>Alphaproteobacteria</taxon>
        <taxon>Rhodobacterales</taxon>
        <taxon>Paracoccaceae</taxon>
        <taxon>Arenibacterium</taxon>
    </lineage>
</organism>
<dbReference type="PROSITE" id="PS00455">
    <property type="entry name" value="AMP_BINDING"/>
    <property type="match status" value="1"/>
</dbReference>
<evidence type="ECO:0000259" key="5">
    <source>
        <dbReference type="Pfam" id="PF13193"/>
    </source>
</evidence>
<evidence type="ECO:0000259" key="4">
    <source>
        <dbReference type="Pfam" id="PF00501"/>
    </source>
</evidence>
<dbReference type="InterPro" id="IPR042099">
    <property type="entry name" value="ANL_N_sf"/>
</dbReference>
<dbReference type="Gene3D" id="3.30.300.30">
    <property type="match status" value="1"/>
</dbReference>
<feature type="domain" description="AMP-dependent synthetase/ligase" evidence="4">
    <location>
        <begin position="50"/>
        <end position="420"/>
    </location>
</feature>
<dbReference type="Pfam" id="PF00501">
    <property type="entry name" value="AMP-binding"/>
    <property type="match status" value="1"/>
</dbReference>
<dbReference type="Pfam" id="PF13193">
    <property type="entry name" value="AMP-binding_C"/>
    <property type="match status" value="1"/>
</dbReference>
<dbReference type="InterPro" id="IPR045851">
    <property type="entry name" value="AMP-bd_C_sf"/>
</dbReference>
<evidence type="ECO:0000313" key="6">
    <source>
        <dbReference type="EMBL" id="TMV13453.1"/>
    </source>
</evidence>
<accession>A0ABY2XAP9</accession>
<dbReference type="Proteomes" id="UP001191082">
    <property type="component" value="Unassembled WGS sequence"/>
</dbReference>